<accession>A0A368UPU1</accession>
<dbReference type="EMBL" id="QPIZ01000024">
    <property type="protein sequence ID" value="RCW30050.1"/>
    <property type="molecule type" value="Genomic_DNA"/>
</dbReference>
<name>A0A368UPU1_9BACT</name>
<dbReference type="SUPFAM" id="SSF88723">
    <property type="entry name" value="PIN domain-like"/>
    <property type="match status" value="1"/>
</dbReference>
<dbReference type="Proteomes" id="UP000252733">
    <property type="component" value="Unassembled WGS sequence"/>
</dbReference>
<protein>
    <recommendedName>
        <fullName evidence="3">PIN domain-containing protein</fullName>
    </recommendedName>
</protein>
<organism evidence="1 2">
    <name type="scientific">Marinilabilia salmonicolor</name>
    <dbReference type="NCBI Taxonomy" id="989"/>
    <lineage>
        <taxon>Bacteria</taxon>
        <taxon>Pseudomonadati</taxon>
        <taxon>Bacteroidota</taxon>
        <taxon>Bacteroidia</taxon>
        <taxon>Marinilabiliales</taxon>
        <taxon>Marinilabiliaceae</taxon>
        <taxon>Marinilabilia</taxon>
    </lineage>
</organism>
<gene>
    <name evidence="1" type="ORF">DFO77_12462</name>
</gene>
<evidence type="ECO:0000313" key="2">
    <source>
        <dbReference type="Proteomes" id="UP000252733"/>
    </source>
</evidence>
<dbReference type="AlphaFoldDB" id="A0A368UPU1"/>
<dbReference type="RefSeq" id="WP_114437741.1">
    <property type="nucleotide sequence ID" value="NZ_QPIZ01000024.1"/>
</dbReference>
<reference evidence="1 2" key="1">
    <citation type="submission" date="2018-07" db="EMBL/GenBank/DDBJ databases">
        <title>Freshwater and sediment microbial communities from various areas in North America, analyzing microbe dynamics in response to fracking.</title>
        <authorList>
            <person name="Lamendella R."/>
        </authorList>
    </citation>
    <scope>NUCLEOTIDE SEQUENCE [LARGE SCALE GENOMIC DNA]</scope>
    <source>
        <strain evidence="1 2">160A</strain>
    </source>
</reference>
<keyword evidence="2" id="KW-1185">Reference proteome</keyword>
<comment type="caution">
    <text evidence="1">The sequence shown here is derived from an EMBL/GenBank/DDBJ whole genome shotgun (WGS) entry which is preliminary data.</text>
</comment>
<evidence type="ECO:0008006" key="3">
    <source>
        <dbReference type="Google" id="ProtNLM"/>
    </source>
</evidence>
<evidence type="ECO:0000313" key="1">
    <source>
        <dbReference type="EMBL" id="RCW30050.1"/>
    </source>
</evidence>
<dbReference type="InterPro" id="IPR029060">
    <property type="entry name" value="PIN-like_dom_sf"/>
</dbReference>
<sequence>MLIYLDNCTFNRPFDNQKQGQIYLETVCKLKIQDAITKKLFELAWSYILDYENSANPFAEKRDAISGWKKYASVDIGETEQILLNANKLSELNIKPKDGLHIASAIEMNCDFFITTDRALIKKCCELRQLVVLNPIDFVDKINF</sequence>
<proteinExistence type="predicted"/>